<sequence>MPTVSFVFFPPKIYNHIFFFRVFNTDTQLMSRDLFGGTWILNKILINERLLMNKSHYQ</sequence>
<protein>
    <submittedName>
        <fullName evidence="1">Uncharacterized protein</fullName>
    </submittedName>
</protein>
<organism evidence="1">
    <name type="scientific">Anguilla anguilla</name>
    <name type="common">European freshwater eel</name>
    <name type="synonym">Muraena anguilla</name>
    <dbReference type="NCBI Taxonomy" id="7936"/>
    <lineage>
        <taxon>Eukaryota</taxon>
        <taxon>Metazoa</taxon>
        <taxon>Chordata</taxon>
        <taxon>Craniata</taxon>
        <taxon>Vertebrata</taxon>
        <taxon>Euteleostomi</taxon>
        <taxon>Actinopterygii</taxon>
        <taxon>Neopterygii</taxon>
        <taxon>Teleostei</taxon>
        <taxon>Anguilliformes</taxon>
        <taxon>Anguillidae</taxon>
        <taxon>Anguilla</taxon>
    </lineage>
</organism>
<accession>A0A0E9XT34</accession>
<reference evidence="1" key="2">
    <citation type="journal article" date="2015" name="Fish Shellfish Immunol.">
        <title>Early steps in the European eel (Anguilla anguilla)-Vibrio vulnificus interaction in the gills: Role of the RtxA13 toxin.</title>
        <authorList>
            <person name="Callol A."/>
            <person name="Pajuelo D."/>
            <person name="Ebbesson L."/>
            <person name="Teles M."/>
            <person name="MacKenzie S."/>
            <person name="Amaro C."/>
        </authorList>
    </citation>
    <scope>NUCLEOTIDE SEQUENCE</scope>
</reference>
<dbReference type="AlphaFoldDB" id="A0A0E9XT34"/>
<name>A0A0E9XT34_ANGAN</name>
<proteinExistence type="predicted"/>
<reference evidence="1" key="1">
    <citation type="submission" date="2014-11" db="EMBL/GenBank/DDBJ databases">
        <authorList>
            <person name="Amaro Gonzalez C."/>
        </authorList>
    </citation>
    <scope>NUCLEOTIDE SEQUENCE</scope>
</reference>
<evidence type="ECO:0000313" key="1">
    <source>
        <dbReference type="EMBL" id="JAI05026.1"/>
    </source>
</evidence>
<dbReference type="EMBL" id="GBXM01003552">
    <property type="protein sequence ID" value="JAI05026.1"/>
    <property type="molecule type" value="Transcribed_RNA"/>
</dbReference>